<evidence type="ECO:0000313" key="2">
    <source>
        <dbReference type="Proteomes" id="UP000240542"/>
    </source>
</evidence>
<comment type="caution">
    <text evidence="1">The sequence shown here is derived from an EMBL/GenBank/DDBJ whole genome shotgun (WGS) entry which is preliminary data.</text>
</comment>
<protein>
    <submittedName>
        <fullName evidence="1">Uncharacterized protein</fullName>
    </submittedName>
</protein>
<dbReference type="RefSeq" id="WP_106581800.1">
    <property type="nucleotide sequence ID" value="NZ_PYGA01000003.1"/>
</dbReference>
<gene>
    <name evidence="1" type="ORF">CLV63_10398</name>
</gene>
<dbReference type="Proteomes" id="UP000240542">
    <property type="component" value="Unassembled WGS sequence"/>
</dbReference>
<dbReference type="OrthoDB" id="2987568at2"/>
<name>A0A2P8DQ75_9ACTN</name>
<organism evidence="1 2">
    <name type="scientific">Murinocardiopsis flavida</name>
    <dbReference type="NCBI Taxonomy" id="645275"/>
    <lineage>
        <taxon>Bacteria</taxon>
        <taxon>Bacillati</taxon>
        <taxon>Actinomycetota</taxon>
        <taxon>Actinomycetes</taxon>
        <taxon>Streptosporangiales</taxon>
        <taxon>Nocardiopsidaceae</taxon>
        <taxon>Murinocardiopsis</taxon>
    </lineage>
</organism>
<dbReference type="AlphaFoldDB" id="A0A2P8DQ75"/>
<sequence length="229" mass="25086">MTAVTPDPAYPVASFEAPAPYGYIYAGKSVSPPSGPPLVRRSAERDDVIEEWRAIARTLAARPDVVKATVYQAVLIPPIKGTPAWDVLLLVQTASPEAVPDVRSALPADELDADSVMAMRNPKRIGETERTMAGTFLFNHFTAPSPERGLAVWETLTGWYTVKTGIDNSTPLQPVGDGRFAVVNYVRLPCGPVRFLLLRQLARPSFWRFVRGRLTSHGMVSYPILAKVV</sequence>
<proteinExistence type="predicted"/>
<accession>A0A2P8DQ75</accession>
<evidence type="ECO:0000313" key="1">
    <source>
        <dbReference type="EMBL" id="PSK99375.1"/>
    </source>
</evidence>
<reference evidence="1 2" key="1">
    <citation type="submission" date="2018-03" db="EMBL/GenBank/DDBJ databases">
        <title>Genomic Encyclopedia of Archaeal and Bacterial Type Strains, Phase II (KMG-II): from individual species to whole genera.</title>
        <authorList>
            <person name="Goeker M."/>
        </authorList>
    </citation>
    <scope>NUCLEOTIDE SEQUENCE [LARGE SCALE GENOMIC DNA]</scope>
    <source>
        <strain evidence="1 2">DSM 45312</strain>
    </source>
</reference>
<keyword evidence="2" id="KW-1185">Reference proteome</keyword>
<dbReference type="EMBL" id="PYGA01000003">
    <property type="protein sequence ID" value="PSK99375.1"/>
    <property type="molecule type" value="Genomic_DNA"/>
</dbReference>